<evidence type="ECO:0000259" key="17">
    <source>
        <dbReference type="Pfam" id="PF00593"/>
    </source>
</evidence>
<keyword evidence="6 14" id="KW-0812">Transmembrane</keyword>
<evidence type="ECO:0000256" key="8">
    <source>
        <dbReference type="ARBA" id="ARBA00023004"/>
    </source>
</evidence>
<evidence type="ECO:0000256" key="2">
    <source>
        <dbReference type="ARBA" id="ARBA00009810"/>
    </source>
</evidence>
<keyword evidence="20" id="KW-1185">Reference proteome</keyword>
<feature type="domain" description="TonB-dependent receptor plug" evidence="18">
    <location>
        <begin position="53"/>
        <end position="153"/>
    </location>
</feature>
<keyword evidence="8" id="KW-0408">Iron</keyword>
<feature type="domain" description="TonB-dependent receptor-like beta-barrel" evidence="17">
    <location>
        <begin position="243"/>
        <end position="673"/>
    </location>
</feature>
<dbReference type="PANTHER" id="PTHR32552:SF68">
    <property type="entry name" value="FERRICHROME OUTER MEMBRANE TRANSPORTER_PHAGE RECEPTOR"/>
    <property type="match status" value="1"/>
</dbReference>
<evidence type="ECO:0000256" key="3">
    <source>
        <dbReference type="ARBA" id="ARBA00022448"/>
    </source>
</evidence>
<dbReference type="InterPro" id="IPR039426">
    <property type="entry name" value="TonB-dep_rcpt-like"/>
</dbReference>
<keyword evidence="3 14" id="KW-0813">Transport</keyword>
<keyword evidence="5" id="KW-0410">Iron transport</keyword>
<keyword evidence="9" id="KW-0406">Ion transport</keyword>
<gene>
    <name evidence="19" type="ORF">MKQ68_11375</name>
</gene>
<dbReference type="Gene3D" id="2.170.130.10">
    <property type="entry name" value="TonB-dependent receptor, plug domain"/>
    <property type="match status" value="1"/>
</dbReference>
<keyword evidence="12 19" id="KW-0675">Receptor</keyword>
<evidence type="ECO:0000313" key="20">
    <source>
        <dbReference type="Proteomes" id="UP001162741"/>
    </source>
</evidence>
<evidence type="ECO:0000256" key="14">
    <source>
        <dbReference type="PROSITE-ProRule" id="PRU01360"/>
    </source>
</evidence>
<evidence type="ECO:0000256" key="16">
    <source>
        <dbReference type="SAM" id="SignalP"/>
    </source>
</evidence>
<keyword evidence="10 15" id="KW-0798">TonB box</keyword>
<protein>
    <submittedName>
        <fullName evidence="19">TonB-dependent siderophore receptor</fullName>
    </submittedName>
</protein>
<dbReference type="Gene3D" id="2.40.170.20">
    <property type="entry name" value="TonB-dependent receptor, beta-barrel domain"/>
    <property type="match status" value="1"/>
</dbReference>
<dbReference type="InterPro" id="IPR036942">
    <property type="entry name" value="Beta-barrel_TonB_sf"/>
</dbReference>
<evidence type="ECO:0000256" key="10">
    <source>
        <dbReference type="ARBA" id="ARBA00023077"/>
    </source>
</evidence>
<dbReference type="RefSeq" id="WP_264283395.1">
    <property type="nucleotide sequence ID" value="NZ_CP107006.1"/>
</dbReference>
<reference evidence="19" key="1">
    <citation type="submission" date="2022-10" db="EMBL/GenBank/DDBJ databases">
        <title>Chitinophaga sp. nov., isolated from soil.</title>
        <authorList>
            <person name="Jeon C.O."/>
        </authorList>
    </citation>
    <scope>NUCLEOTIDE SEQUENCE</scope>
    <source>
        <strain evidence="19">R8</strain>
    </source>
</reference>
<evidence type="ECO:0000313" key="19">
    <source>
        <dbReference type="EMBL" id="UYQ95702.1"/>
    </source>
</evidence>
<evidence type="ECO:0000256" key="5">
    <source>
        <dbReference type="ARBA" id="ARBA00022496"/>
    </source>
</evidence>
<evidence type="ECO:0000259" key="18">
    <source>
        <dbReference type="Pfam" id="PF07715"/>
    </source>
</evidence>
<evidence type="ECO:0000256" key="1">
    <source>
        <dbReference type="ARBA" id="ARBA00004571"/>
    </source>
</evidence>
<dbReference type="SUPFAM" id="SSF56935">
    <property type="entry name" value="Porins"/>
    <property type="match status" value="1"/>
</dbReference>
<dbReference type="Pfam" id="PF00593">
    <property type="entry name" value="TonB_dep_Rec_b-barrel"/>
    <property type="match status" value="1"/>
</dbReference>
<dbReference type="InterPro" id="IPR037066">
    <property type="entry name" value="Plug_dom_sf"/>
</dbReference>
<dbReference type="EMBL" id="CP107006">
    <property type="protein sequence ID" value="UYQ95702.1"/>
    <property type="molecule type" value="Genomic_DNA"/>
</dbReference>
<organism evidence="19 20">
    <name type="scientific">Chitinophaga horti</name>
    <dbReference type="NCBI Taxonomy" id="2920382"/>
    <lineage>
        <taxon>Bacteria</taxon>
        <taxon>Pseudomonadati</taxon>
        <taxon>Bacteroidota</taxon>
        <taxon>Chitinophagia</taxon>
        <taxon>Chitinophagales</taxon>
        <taxon>Chitinophagaceae</taxon>
        <taxon>Chitinophaga</taxon>
    </lineage>
</organism>
<comment type="similarity">
    <text evidence="2 14 15">Belongs to the TonB-dependent receptor family.</text>
</comment>
<sequence>MRSFLLAGGLMLAPSTAFSQQVTDTLSEVEVTGKANGYRQPVSSVGTRTDAPLIEVPQSAQVLTQQLIRDRQAFTLNDMAPMMTGVKANNGMGAFTLRGFTGYNHFDGSFITYNGIRGNLYQWSQQPLLYNIEKIEVLRGPASAMYSEGVPGGLINFVTLKPQAARRFEFDASYGSWNFMRFSADATGAISKKKKLMYRLIAGYDRSNSFRDQQEQENFFIAPSLAYSFSPKTDLNLEVNYAKQKSVHQYDRGTFIKPLADGTYDFDYYPDHLTVQSPTDFGDVDNTSATLTFNHKVNDRLSFTVVERYIDNRLHFADHGVSGAIRNDSINRTYQIWDYAQFSWQTTAFVGYKLSTGPVKHHFLAGIDYNNFGWTKNDYRNSPSTRISILNPDYSNDIPAANPAVDYYDDNEQTNQLSGGYIQDQLSIGERLKVLLSLRYDDYSLRQTPLSDRDDLQGDTSDAHAWMPRVGVVYMAKPNIAFYGNYNKSFNPQRSNSAGSGGPFPPRTATQFEVGYKGDFFKDALSTMVSVYTIEYSNILAADPTPENPNKQTVVDGTRSKGFELTVQGNIKDLCIITGYAYNDHRLLSDNTIGKKGFRYANAPKHIANAWVKYNFSTTRLKGLGIGVGGRYVSDQVGNLATQNFVIPESFVLDAAANYRIGRFNIQCNVNNLTNARYFNGGVSRVTIASLGNPINFRAGINYTIN</sequence>
<dbReference type="Pfam" id="PF07715">
    <property type="entry name" value="Plug"/>
    <property type="match status" value="1"/>
</dbReference>
<evidence type="ECO:0000256" key="15">
    <source>
        <dbReference type="RuleBase" id="RU003357"/>
    </source>
</evidence>
<dbReference type="CDD" id="cd01347">
    <property type="entry name" value="ligand_gated_channel"/>
    <property type="match status" value="1"/>
</dbReference>
<dbReference type="PANTHER" id="PTHR32552">
    <property type="entry name" value="FERRICHROME IRON RECEPTOR-RELATED"/>
    <property type="match status" value="1"/>
</dbReference>
<evidence type="ECO:0000256" key="4">
    <source>
        <dbReference type="ARBA" id="ARBA00022452"/>
    </source>
</evidence>
<dbReference type="InterPro" id="IPR012910">
    <property type="entry name" value="Plug_dom"/>
</dbReference>
<evidence type="ECO:0000256" key="11">
    <source>
        <dbReference type="ARBA" id="ARBA00023136"/>
    </source>
</evidence>
<evidence type="ECO:0000256" key="13">
    <source>
        <dbReference type="ARBA" id="ARBA00023237"/>
    </source>
</evidence>
<keyword evidence="11 14" id="KW-0472">Membrane</keyword>
<keyword evidence="13 14" id="KW-0998">Cell outer membrane</keyword>
<name>A0ABY6JBD6_9BACT</name>
<dbReference type="InterPro" id="IPR000531">
    <property type="entry name" value="Beta-barrel_TonB"/>
</dbReference>
<dbReference type="InterPro" id="IPR010105">
    <property type="entry name" value="TonB_sidphr_rcpt"/>
</dbReference>
<dbReference type="NCBIfam" id="TIGR01783">
    <property type="entry name" value="TonB-siderophor"/>
    <property type="match status" value="1"/>
</dbReference>
<keyword evidence="4 14" id="KW-1134">Transmembrane beta strand</keyword>
<dbReference type="Proteomes" id="UP001162741">
    <property type="component" value="Chromosome"/>
</dbReference>
<evidence type="ECO:0000256" key="12">
    <source>
        <dbReference type="ARBA" id="ARBA00023170"/>
    </source>
</evidence>
<keyword evidence="7 16" id="KW-0732">Signal</keyword>
<evidence type="ECO:0000256" key="9">
    <source>
        <dbReference type="ARBA" id="ARBA00023065"/>
    </source>
</evidence>
<proteinExistence type="inferred from homology"/>
<comment type="subcellular location">
    <subcellularLocation>
        <location evidence="1 14">Cell outer membrane</location>
        <topology evidence="1 14">Multi-pass membrane protein</topology>
    </subcellularLocation>
</comment>
<accession>A0ABY6JBD6</accession>
<feature type="signal peptide" evidence="16">
    <location>
        <begin position="1"/>
        <end position="19"/>
    </location>
</feature>
<feature type="chain" id="PRO_5047312547" evidence="16">
    <location>
        <begin position="20"/>
        <end position="706"/>
    </location>
</feature>
<evidence type="ECO:0000256" key="6">
    <source>
        <dbReference type="ARBA" id="ARBA00022692"/>
    </source>
</evidence>
<evidence type="ECO:0000256" key="7">
    <source>
        <dbReference type="ARBA" id="ARBA00022729"/>
    </source>
</evidence>
<dbReference type="PROSITE" id="PS52016">
    <property type="entry name" value="TONB_DEPENDENT_REC_3"/>
    <property type="match status" value="1"/>
</dbReference>